<sequence length="500" mass="56983">MRLPSSVKNWVSIIGAVLAIFNLACILSLLILHSFFNFGGAYIGLFIYIVLPVFMITGLILIPIGMRLNRHKVRKAKKEGEAKSWPVINFNDVATRNVSIIFVLGTIFLLIISSIGSYEAFHYTESVEFCGKLCHRVMEPEYTAYHASAHERVACVECHVGSGASWYVKSKLSGLYQVYAVLADAYPRPIPTPVHNLRPAQETCEQCHWPEKFYDRKLLLEKSYIADEKNTEWNIQMQMKTSSRVTPEGLEKGIHQHINPDIKIEYKTSVANRQVIPWVKYTNIKTGYSEIYTDKENMLSQAELDSIKPRVMDCLDCHNRPSHDYNAPQNFIDKLMSDGKISKTLPEIKLISMVVLNQEYPDKDSAFVAIKKQVTEFYEKSYPDLITGRKSEIDTAIIEIQNGYANNIFPVMKVSWKAYPNNIGHMESDGCFRCHNDRHSTETGKVISKDCDLCHIITGQGTAGNMDYSNSSEPLEFKHPVDIDQAWRTEFCSMCHSELY</sequence>
<evidence type="ECO:0000256" key="3">
    <source>
        <dbReference type="ARBA" id="ARBA00022448"/>
    </source>
</evidence>
<evidence type="ECO:0000256" key="7">
    <source>
        <dbReference type="ARBA" id="ARBA00022723"/>
    </source>
</evidence>
<keyword evidence="11 12" id="KW-0472">Membrane</keyword>
<dbReference type="SUPFAM" id="SSF48695">
    <property type="entry name" value="Multiheme cytochromes"/>
    <property type="match status" value="1"/>
</dbReference>
<proteinExistence type="inferred from homology"/>
<dbReference type="InterPro" id="IPR038266">
    <property type="entry name" value="NapC/NirT_cytc_sf"/>
</dbReference>
<comment type="subcellular location">
    <subcellularLocation>
        <location evidence="1">Cell membrane</location>
    </subcellularLocation>
</comment>
<protein>
    <submittedName>
        <fullName evidence="14">Cytochrome c family protein</fullName>
    </submittedName>
</protein>
<feature type="transmembrane region" description="Helical" evidence="12">
    <location>
        <begin position="42"/>
        <end position="65"/>
    </location>
</feature>
<keyword evidence="5" id="KW-0349">Heme</keyword>
<dbReference type="InterPro" id="IPR005126">
    <property type="entry name" value="NapC/NirT_cyt_c_N"/>
</dbReference>
<evidence type="ECO:0000256" key="10">
    <source>
        <dbReference type="ARBA" id="ARBA00023004"/>
    </source>
</evidence>
<gene>
    <name evidence="14" type="ORF">MNBD_BACTEROID01-1725</name>
</gene>
<keyword evidence="9 12" id="KW-1133">Transmembrane helix</keyword>
<dbReference type="Gene3D" id="1.10.3820.10">
    <property type="entry name" value="Di-heme elbow motif domain"/>
    <property type="match status" value="1"/>
</dbReference>
<keyword evidence="10" id="KW-0408">Iron</keyword>
<feature type="transmembrane region" description="Helical" evidence="12">
    <location>
        <begin position="98"/>
        <end position="118"/>
    </location>
</feature>
<accession>A0A3B0UB02</accession>
<dbReference type="PANTHER" id="PTHR30333:SF1">
    <property type="entry name" value="CYTOCHROME C-TYPE PROTEIN NAPC"/>
    <property type="match status" value="1"/>
</dbReference>
<dbReference type="InterPro" id="IPR051174">
    <property type="entry name" value="Cytochrome_c-type_ET"/>
</dbReference>
<evidence type="ECO:0000256" key="2">
    <source>
        <dbReference type="ARBA" id="ARBA00007395"/>
    </source>
</evidence>
<dbReference type="PANTHER" id="PTHR30333">
    <property type="entry name" value="CYTOCHROME C-TYPE PROTEIN"/>
    <property type="match status" value="1"/>
</dbReference>
<name>A0A3B0UB02_9ZZZZ</name>
<dbReference type="AlphaFoldDB" id="A0A3B0UB02"/>
<keyword evidence="4" id="KW-1003">Cell membrane</keyword>
<evidence type="ECO:0000256" key="8">
    <source>
        <dbReference type="ARBA" id="ARBA00022982"/>
    </source>
</evidence>
<evidence type="ECO:0000256" key="9">
    <source>
        <dbReference type="ARBA" id="ARBA00022989"/>
    </source>
</evidence>
<comment type="similarity">
    <text evidence="2">Belongs to the NapC/NirT/NrfH family.</text>
</comment>
<keyword evidence="6 12" id="KW-0812">Transmembrane</keyword>
<evidence type="ECO:0000256" key="11">
    <source>
        <dbReference type="ARBA" id="ARBA00023136"/>
    </source>
</evidence>
<dbReference type="InterPro" id="IPR036280">
    <property type="entry name" value="Multihaem_cyt_sf"/>
</dbReference>
<dbReference type="Pfam" id="PF03264">
    <property type="entry name" value="Cytochrom_NNT"/>
    <property type="match status" value="1"/>
</dbReference>
<organism evidence="14">
    <name type="scientific">hydrothermal vent metagenome</name>
    <dbReference type="NCBI Taxonomy" id="652676"/>
    <lineage>
        <taxon>unclassified sequences</taxon>
        <taxon>metagenomes</taxon>
        <taxon>ecological metagenomes</taxon>
    </lineage>
</organism>
<reference evidence="14" key="1">
    <citation type="submission" date="2018-06" db="EMBL/GenBank/DDBJ databases">
        <authorList>
            <person name="Zhirakovskaya E."/>
        </authorList>
    </citation>
    <scope>NUCLEOTIDE SEQUENCE</scope>
</reference>
<dbReference type="GO" id="GO:0005886">
    <property type="term" value="C:plasma membrane"/>
    <property type="evidence" value="ECO:0007669"/>
    <property type="project" value="UniProtKB-SubCell"/>
</dbReference>
<keyword evidence="7" id="KW-0479">Metal-binding</keyword>
<keyword evidence="8" id="KW-0249">Electron transport</keyword>
<evidence type="ECO:0000256" key="5">
    <source>
        <dbReference type="ARBA" id="ARBA00022617"/>
    </source>
</evidence>
<dbReference type="GO" id="GO:0009055">
    <property type="term" value="F:electron transfer activity"/>
    <property type="evidence" value="ECO:0007669"/>
    <property type="project" value="TreeGrafter"/>
</dbReference>
<dbReference type="GO" id="GO:0046872">
    <property type="term" value="F:metal ion binding"/>
    <property type="evidence" value="ECO:0007669"/>
    <property type="project" value="UniProtKB-KW"/>
</dbReference>
<keyword evidence="3" id="KW-0813">Transport</keyword>
<evidence type="ECO:0000313" key="14">
    <source>
        <dbReference type="EMBL" id="VAW23682.1"/>
    </source>
</evidence>
<evidence type="ECO:0000259" key="13">
    <source>
        <dbReference type="Pfam" id="PF03264"/>
    </source>
</evidence>
<feature type="transmembrane region" description="Helical" evidence="12">
    <location>
        <begin position="12"/>
        <end position="36"/>
    </location>
</feature>
<evidence type="ECO:0000256" key="12">
    <source>
        <dbReference type="SAM" id="Phobius"/>
    </source>
</evidence>
<dbReference type="EMBL" id="UOEP01000199">
    <property type="protein sequence ID" value="VAW23682.1"/>
    <property type="molecule type" value="Genomic_DNA"/>
</dbReference>
<feature type="domain" description="NapC/NirT cytochrome c N-terminal" evidence="13">
    <location>
        <begin position="99"/>
        <end position="185"/>
    </location>
</feature>
<evidence type="ECO:0000256" key="4">
    <source>
        <dbReference type="ARBA" id="ARBA00022475"/>
    </source>
</evidence>
<dbReference type="GO" id="GO:0009061">
    <property type="term" value="P:anaerobic respiration"/>
    <property type="evidence" value="ECO:0007669"/>
    <property type="project" value="TreeGrafter"/>
</dbReference>
<evidence type="ECO:0000256" key="6">
    <source>
        <dbReference type="ARBA" id="ARBA00022692"/>
    </source>
</evidence>
<evidence type="ECO:0000256" key="1">
    <source>
        <dbReference type="ARBA" id="ARBA00004236"/>
    </source>
</evidence>